<evidence type="ECO:0000313" key="2">
    <source>
        <dbReference type="EMBL" id="TCC98273.1"/>
    </source>
</evidence>
<keyword evidence="1" id="KW-0732">Signal</keyword>
<gene>
    <name evidence="2" type="ORF">EZ437_18975</name>
</gene>
<reference evidence="2 3" key="1">
    <citation type="submission" date="2019-02" db="EMBL/GenBank/DDBJ databases">
        <title>Pedobacter sp. RP-1-14 sp. nov., isolated from Arctic soil.</title>
        <authorList>
            <person name="Dahal R.H."/>
        </authorList>
    </citation>
    <scope>NUCLEOTIDE SEQUENCE [LARGE SCALE GENOMIC DNA]</scope>
    <source>
        <strain evidence="2 3">RP-1-14</strain>
    </source>
</reference>
<proteinExistence type="predicted"/>
<dbReference type="AlphaFoldDB" id="A0A4R0NG70"/>
<protein>
    <submittedName>
        <fullName evidence="2">Uncharacterized protein</fullName>
    </submittedName>
</protein>
<feature type="chain" id="PRO_5020519836" evidence="1">
    <location>
        <begin position="21"/>
        <end position="125"/>
    </location>
</feature>
<name>A0A4R0NG70_9SPHI</name>
<dbReference type="RefSeq" id="WP_131597645.1">
    <property type="nucleotide sequence ID" value="NZ_SJSL01000007.1"/>
</dbReference>
<dbReference type="OrthoDB" id="758240at2"/>
<evidence type="ECO:0000313" key="3">
    <source>
        <dbReference type="Proteomes" id="UP000293347"/>
    </source>
</evidence>
<keyword evidence="3" id="KW-1185">Reference proteome</keyword>
<dbReference type="EMBL" id="SJSL01000007">
    <property type="protein sequence ID" value="TCC98273.1"/>
    <property type="molecule type" value="Genomic_DNA"/>
</dbReference>
<comment type="caution">
    <text evidence="2">The sequence shown here is derived from an EMBL/GenBank/DDBJ whole genome shotgun (WGS) entry which is preliminary data.</text>
</comment>
<evidence type="ECO:0000256" key="1">
    <source>
        <dbReference type="SAM" id="SignalP"/>
    </source>
</evidence>
<dbReference type="Proteomes" id="UP000293347">
    <property type="component" value="Unassembled WGS sequence"/>
</dbReference>
<accession>A0A4R0NG70</accession>
<feature type="signal peptide" evidence="1">
    <location>
        <begin position="1"/>
        <end position="20"/>
    </location>
</feature>
<organism evidence="2 3">
    <name type="scientific">Pedobacter psychroterrae</name>
    <dbReference type="NCBI Taxonomy" id="2530453"/>
    <lineage>
        <taxon>Bacteria</taxon>
        <taxon>Pseudomonadati</taxon>
        <taxon>Bacteroidota</taxon>
        <taxon>Sphingobacteriia</taxon>
        <taxon>Sphingobacteriales</taxon>
        <taxon>Sphingobacteriaceae</taxon>
        <taxon>Pedobacter</taxon>
    </lineage>
</organism>
<sequence>MKATRRLAFLLAVASFGSVAQDKIPDSGSRPDATIVRSMRLWVPGGVEDRGDSMLVRNNLVLEPIKIFYQEGETNLTTGVTKNEPLRKKLQWYYITDVSKMAGMSFDVDKVPSRKTIETYTAVAV</sequence>